<evidence type="ECO:0000256" key="1">
    <source>
        <dbReference type="ARBA" id="ARBA00006568"/>
    </source>
</evidence>
<dbReference type="SUPFAM" id="SSF51101">
    <property type="entry name" value="Mannose-binding lectins"/>
    <property type="match status" value="2"/>
</dbReference>
<name>A0AAD8KUD1_TARER</name>
<keyword evidence="3" id="KW-0677">Repeat</keyword>
<feature type="domain" description="Jacalin-type lectin" evidence="4">
    <location>
        <begin position="198"/>
        <end position="355"/>
    </location>
</feature>
<dbReference type="Gene3D" id="2.100.10.30">
    <property type="entry name" value="Jacalin-like lectin domain"/>
    <property type="match status" value="2"/>
</dbReference>
<evidence type="ECO:0000313" key="5">
    <source>
        <dbReference type="EMBL" id="KAK1427341.1"/>
    </source>
</evidence>
<dbReference type="SMART" id="SM00915">
    <property type="entry name" value="Jacalin"/>
    <property type="match status" value="2"/>
</dbReference>
<dbReference type="InterPro" id="IPR036404">
    <property type="entry name" value="Jacalin-like_lectin_dom_sf"/>
</dbReference>
<evidence type="ECO:0000256" key="2">
    <source>
        <dbReference type="ARBA" id="ARBA00022734"/>
    </source>
</evidence>
<comment type="caution">
    <text evidence="5">The sequence shown here is derived from an EMBL/GenBank/DDBJ whole genome shotgun (WGS) entry which is preliminary data.</text>
</comment>
<gene>
    <name evidence="5" type="ORF">QVD17_16024</name>
</gene>
<evidence type="ECO:0000256" key="3">
    <source>
        <dbReference type="ARBA" id="ARBA00022737"/>
    </source>
</evidence>
<dbReference type="Pfam" id="PF01419">
    <property type="entry name" value="Jacalin"/>
    <property type="match status" value="2"/>
</dbReference>
<evidence type="ECO:0000259" key="4">
    <source>
        <dbReference type="PROSITE" id="PS51752"/>
    </source>
</evidence>
<dbReference type="Proteomes" id="UP001229421">
    <property type="component" value="Unassembled WGS sequence"/>
</dbReference>
<dbReference type="PANTHER" id="PTHR47293">
    <property type="entry name" value="JACALIN-RELATED LECTIN 3"/>
    <property type="match status" value="1"/>
</dbReference>
<dbReference type="InterPro" id="IPR001229">
    <property type="entry name" value="Jacalin-like_lectin_dom"/>
</dbReference>
<keyword evidence="6" id="KW-1185">Reference proteome</keyword>
<protein>
    <recommendedName>
        <fullName evidence="4">Jacalin-type lectin domain-containing protein</fullName>
    </recommendedName>
</protein>
<dbReference type="PROSITE" id="PS51752">
    <property type="entry name" value="JACALIN_LECTIN"/>
    <property type="match status" value="2"/>
</dbReference>
<dbReference type="CDD" id="cd09612">
    <property type="entry name" value="Jacalin"/>
    <property type="match status" value="2"/>
</dbReference>
<dbReference type="InterPro" id="IPR033734">
    <property type="entry name" value="Jacalin-like_lectin_dom_plant"/>
</dbReference>
<dbReference type="EMBL" id="JAUHHV010000004">
    <property type="protein sequence ID" value="KAK1427341.1"/>
    <property type="molecule type" value="Genomic_DNA"/>
</dbReference>
<reference evidence="5" key="1">
    <citation type="journal article" date="2023" name="bioRxiv">
        <title>Improved chromosome-level genome assembly for marigold (Tagetes erecta).</title>
        <authorList>
            <person name="Jiang F."/>
            <person name="Yuan L."/>
            <person name="Wang S."/>
            <person name="Wang H."/>
            <person name="Xu D."/>
            <person name="Wang A."/>
            <person name="Fan W."/>
        </authorList>
    </citation>
    <scope>NUCLEOTIDE SEQUENCE</scope>
    <source>
        <strain evidence="5">WSJ</strain>
        <tissue evidence="5">Leaf</tissue>
    </source>
</reference>
<dbReference type="AlphaFoldDB" id="A0AAD8KUD1"/>
<feature type="domain" description="Jacalin-type lectin" evidence="4">
    <location>
        <begin position="27"/>
        <end position="169"/>
    </location>
</feature>
<proteinExistence type="inferred from homology"/>
<accession>A0AAD8KUD1</accession>
<comment type="similarity">
    <text evidence="1">Belongs to the jacalin lectin family.</text>
</comment>
<dbReference type="PANTHER" id="PTHR47293:SF66">
    <property type="entry name" value="JACALIN-RELATED LECTIN 11-RELATED"/>
    <property type="match status" value="1"/>
</dbReference>
<keyword evidence="2" id="KW-0430">Lectin</keyword>
<sequence>MKLMAPETDLVLSIDSVQGGSSQFEGCISHGPWGGSQGSEWVYMLQGSPKKIKINLRHAGVIDFINFQTYFTTGETLNSSFGGKGGNRTDTICIDYPNEYLKSISGTLGNFDGSCVVTSVCFNTNQNRYGPYGTKNGNGFSYDGEGGVIVGFFGRANKYVSAIGVYVMPESLVSDLNSTNGGNIMPQLSSSMSRIAMSRDAGPWGASGGKPWDDGIFSTVTRVYVHLGKLNVIYALQFEYTKRDGRSVLSQIHGGNDGSRILLAEHKPLFGQVGLDSKDVYMTGISGYYGPVEGYNGLEAIASISFHTNKGIHGPYGEERGHGYTYFSSTSLGKVSGFHGKVNGFLSAIGVHMEYISEDDMD</sequence>
<evidence type="ECO:0000313" key="6">
    <source>
        <dbReference type="Proteomes" id="UP001229421"/>
    </source>
</evidence>
<organism evidence="5 6">
    <name type="scientific">Tagetes erecta</name>
    <name type="common">African marigold</name>
    <dbReference type="NCBI Taxonomy" id="13708"/>
    <lineage>
        <taxon>Eukaryota</taxon>
        <taxon>Viridiplantae</taxon>
        <taxon>Streptophyta</taxon>
        <taxon>Embryophyta</taxon>
        <taxon>Tracheophyta</taxon>
        <taxon>Spermatophyta</taxon>
        <taxon>Magnoliopsida</taxon>
        <taxon>eudicotyledons</taxon>
        <taxon>Gunneridae</taxon>
        <taxon>Pentapetalae</taxon>
        <taxon>asterids</taxon>
        <taxon>campanulids</taxon>
        <taxon>Asterales</taxon>
        <taxon>Asteraceae</taxon>
        <taxon>Asteroideae</taxon>
        <taxon>Heliantheae alliance</taxon>
        <taxon>Tageteae</taxon>
        <taxon>Tagetes</taxon>
    </lineage>
</organism>
<dbReference type="GO" id="GO:0030246">
    <property type="term" value="F:carbohydrate binding"/>
    <property type="evidence" value="ECO:0007669"/>
    <property type="project" value="UniProtKB-KW"/>
</dbReference>